<sequence length="147" mass="16968">MSAVLWRITLLCVLLQATHVLSEYFDNEHAQRCREENKVEISDLEGVFDENDIVVRSDSRLHALMLCMYQRQNLIKDGKYVRDAVIKHIAERPTPIDVAEKVFDKCRTEDEEVTGEIAINLRNCLIKEIGEYFASVKGSESNDTRNH</sequence>
<name>A0A5N4A8F2_PHOPY</name>
<evidence type="ECO:0000313" key="3">
    <source>
        <dbReference type="Proteomes" id="UP000327044"/>
    </source>
</evidence>
<organism evidence="2 3">
    <name type="scientific">Photinus pyralis</name>
    <name type="common">Common eastern firefly</name>
    <name type="synonym">Lampyris pyralis</name>
    <dbReference type="NCBI Taxonomy" id="7054"/>
    <lineage>
        <taxon>Eukaryota</taxon>
        <taxon>Metazoa</taxon>
        <taxon>Ecdysozoa</taxon>
        <taxon>Arthropoda</taxon>
        <taxon>Hexapoda</taxon>
        <taxon>Insecta</taxon>
        <taxon>Pterygota</taxon>
        <taxon>Neoptera</taxon>
        <taxon>Endopterygota</taxon>
        <taxon>Coleoptera</taxon>
        <taxon>Polyphaga</taxon>
        <taxon>Elateriformia</taxon>
        <taxon>Elateroidea</taxon>
        <taxon>Lampyridae</taxon>
        <taxon>Lampyrinae</taxon>
        <taxon>Photinus</taxon>
    </lineage>
</organism>
<keyword evidence="1" id="KW-0732">Signal</keyword>
<dbReference type="GO" id="GO:0005549">
    <property type="term" value="F:odorant binding"/>
    <property type="evidence" value="ECO:0007669"/>
    <property type="project" value="InterPro"/>
</dbReference>
<proteinExistence type="predicted"/>
<comment type="caution">
    <text evidence="2">The sequence shown here is derived from an EMBL/GenBank/DDBJ whole genome shotgun (WGS) entry which is preliminary data.</text>
</comment>
<reference evidence="2 3" key="1">
    <citation type="journal article" date="2018" name="Elife">
        <title>Firefly genomes illuminate parallel origins of bioluminescence in beetles.</title>
        <authorList>
            <person name="Fallon T.R."/>
            <person name="Lower S.E."/>
            <person name="Chang C.H."/>
            <person name="Bessho-Uehara M."/>
            <person name="Martin G.J."/>
            <person name="Bewick A.J."/>
            <person name="Behringer M."/>
            <person name="Debat H.J."/>
            <person name="Wong I."/>
            <person name="Day J.C."/>
            <person name="Suvorov A."/>
            <person name="Silva C.J."/>
            <person name="Stanger-Hall K.F."/>
            <person name="Hall D.W."/>
            <person name="Schmitz R.J."/>
            <person name="Nelson D.R."/>
            <person name="Lewis S.M."/>
            <person name="Shigenobu S."/>
            <person name="Bybee S.M."/>
            <person name="Larracuente A.M."/>
            <person name="Oba Y."/>
            <person name="Weng J.K."/>
        </authorList>
    </citation>
    <scope>NUCLEOTIDE SEQUENCE [LARGE SCALE GENOMIC DNA]</scope>
    <source>
        <strain evidence="2">1611_PpyrPB1</strain>
        <tissue evidence="2">Whole body</tissue>
    </source>
</reference>
<feature type="chain" id="PRO_5024347993" evidence="1">
    <location>
        <begin position="23"/>
        <end position="147"/>
    </location>
</feature>
<keyword evidence="3" id="KW-1185">Reference proteome</keyword>
<dbReference type="InParanoid" id="A0A5N4A8F2"/>
<dbReference type="CDD" id="cd23992">
    <property type="entry name" value="PBP_GOBP"/>
    <property type="match status" value="1"/>
</dbReference>
<gene>
    <name evidence="2" type="ORF">PPYR_13215</name>
</gene>
<dbReference type="AlphaFoldDB" id="A0A5N4A8F2"/>
<evidence type="ECO:0000256" key="1">
    <source>
        <dbReference type="SAM" id="SignalP"/>
    </source>
</evidence>
<feature type="signal peptide" evidence="1">
    <location>
        <begin position="1"/>
        <end position="22"/>
    </location>
</feature>
<dbReference type="InterPro" id="IPR006170">
    <property type="entry name" value="PBP/GOBP"/>
</dbReference>
<dbReference type="Proteomes" id="UP000327044">
    <property type="component" value="Unassembled WGS sequence"/>
</dbReference>
<protein>
    <submittedName>
        <fullName evidence="2">Uncharacterized protein</fullName>
    </submittedName>
</protein>
<dbReference type="Gene3D" id="1.10.238.20">
    <property type="entry name" value="Pheromone/general odorant binding protein domain"/>
    <property type="match status" value="1"/>
</dbReference>
<accession>A0A5N4A8F2</accession>
<dbReference type="InterPro" id="IPR036728">
    <property type="entry name" value="PBP_GOBP_sf"/>
</dbReference>
<evidence type="ECO:0000313" key="2">
    <source>
        <dbReference type="EMBL" id="KAB0793595.1"/>
    </source>
</evidence>
<dbReference type="SUPFAM" id="SSF47565">
    <property type="entry name" value="Insect pheromone/odorant-binding proteins"/>
    <property type="match status" value="1"/>
</dbReference>
<dbReference type="EMBL" id="VVIM01000009">
    <property type="protein sequence ID" value="KAB0793595.1"/>
    <property type="molecule type" value="Genomic_DNA"/>
</dbReference>
<dbReference type="Pfam" id="PF01395">
    <property type="entry name" value="PBP_GOBP"/>
    <property type="match status" value="1"/>
</dbReference>